<reference evidence="2 3" key="2">
    <citation type="journal article" date="2022" name="Int. J. Syst. Evol. Microbiol.">
        <title>Strains of Bradyrhizobium barranii sp. nov. associated with legumes native to Canada are symbionts of soybeans and belong to different subspecies (subsp. barranii subsp. nov. and subsp. apii subsp. nov.) and symbiovars (sv. glycinearum and sv. septentrionale).</title>
        <authorList>
            <person name="Bromfield E.S.P."/>
            <person name="Cloutier S."/>
            <person name="Wasai-Hara S."/>
            <person name="Minamisawa K."/>
        </authorList>
    </citation>
    <scope>NUCLEOTIDE SEQUENCE [LARGE SCALE GENOMIC DNA]</scope>
    <source>
        <strain evidence="2 3">144S4</strain>
    </source>
</reference>
<evidence type="ECO:0000313" key="2">
    <source>
        <dbReference type="EMBL" id="UEM11954.1"/>
    </source>
</evidence>
<gene>
    <name evidence="2" type="ORF">J4G43_047195</name>
    <name evidence="1" type="ORF">J4G43_48905</name>
</gene>
<dbReference type="EMBL" id="JAGEMI010000001">
    <property type="protein sequence ID" value="MBO1868441.1"/>
    <property type="molecule type" value="Genomic_DNA"/>
</dbReference>
<organism evidence="1">
    <name type="scientific">Bradyrhizobium barranii subsp. barranii</name>
    <dbReference type="NCBI Taxonomy" id="2823807"/>
    <lineage>
        <taxon>Bacteria</taxon>
        <taxon>Pseudomonadati</taxon>
        <taxon>Pseudomonadota</taxon>
        <taxon>Alphaproteobacteria</taxon>
        <taxon>Hyphomicrobiales</taxon>
        <taxon>Nitrobacteraceae</taxon>
        <taxon>Bradyrhizobium</taxon>
        <taxon>Bradyrhizobium barranii</taxon>
    </lineage>
</organism>
<reference evidence="1" key="1">
    <citation type="submission" date="2021-03" db="EMBL/GenBank/DDBJ databases">
        <title>Whole Genome Sequence of Bradyrhizobium sp. Strain 144S4.</title>
        <authorList>
            <person name="Bromfield E.S.P."/>
            <person name="Cloutier S."/>
        </authorList>
    </citation>
    <scope>NUCLEOTIDE SEQUENCE [LARGE SCALE GENOMIC DNA]</scope>
    <source>
        <strain evidence="1">144S4</strain>
    </source>
</reference>
<dbReference type="RefSeq" id="WP_208088916.1">
    <property type="nucleotide sequence ID" value="NZ_CP086136.1"/>
</dbReference>
<evidence type="ECO:0000313" key="1">
    <source>
        <dbReference type="EMBL" id="MBO1868441.1"/>
    </source>
</evidence>
<name>A0A939MEI1_9BRAD</name>
<evidence type="ECO:0000313" key="3">
    <source>
        <dbReference type="Proteomes" id="UP000664702"/>
    </source>
</evidence>
<protein>
    <submittedName>
        <fullName evidence="1">Uncharacterized protein</fullName>
    </submittedName>
</protein>
<sequence>MPLLRWRAEHGEAPIVTLACARTVELSPADGSVGSNTVYIKGEGTIESFGNAPPGDIDPQGRKWGLAITKTVFFDAGIILKRSDRIATLSERDRVMLTPSVGIYRCNGGSNWGEVFFAASGAAEVSRRLDAIDERLAEIERQLKK</sequence>
<dbReference type="EMBL" id="CP086136">
    <property type="protein sequence ID" value="UEM11954.1"/>
    <property type="molecule type" value="Genomic_DNA"/>
</dbReference>
<dbReference type="KEGG" id="bban:J4G43_047195"/>
<accession>A0A939MEI1</accession>
<proteinExistence type="predicted"/>
<dbReference type="Proteomes" id="UP000664702">
    <property type="component" value="Chromosome"/>
</dbReference>
<dbReference type="AlphaFoldDB" id="A0A939MEI1"/>